<dbReference type="InterPro" id="IPR003593">
    <property type="entry name" value="AAA+_ATPase"/>
</dbReference>
<dbReference type="PROSITE" id="PS00211">
    <property type="entry name" value="ABC_TRANSPORTER_1"/>
    <property type="match status" value="1"/>
</dbReference>
<evidence type="ECO:0000256" key="1">
    <source>
        <dbReference type="ARBA" id="ARBA00004128"/>
    </source>
</evidence>
<name>A0AAV3ZUI6_9GAST</name>
<comment type="subcellular location">
    <subcellularLocation>
        <location evidence="1">Vacuole membrane</location>
        <topology evidence="1">Multi-pass membrane protein</topology>
    </subcellularLocation>
</comment>
<dbReference type="EMBL" id="BLXT01002845">
    <property type="protein sequence ID" value="GFN98304.1"/>
    <property type="molecule type" value="Genomic_DNA"/>
</dbReference>
<dbReference type="Gene3D" id="3.40.50.300">
    <property type="entry name" value="P-loop containing nucleotide triphosphate hydrolases"/>
    <property type="match status" value="1"/>
</dbReference>
<dbReference type="PANTHER" id="PTHR24223:SF443">
    <property type="entry name" value="MULTIDRUG-RESISTANCE LIKE PROTEIN 1, ISOFORM I"/>
    <property type="match status" value="1"/>
</dbReference>
<comment type="caution">
    <text evidence="13">The sequence shown here is derived from an EMBL/GenBank/DDBJ whole genome shotgun (WGS) entry which is preliminary data.</text>
</comment>
<dbReference type="PANTHER" id="PTHR24223">
    <property type="entry name" value="ATP-BINDING CASSETTE SUB-FAMILY C"/>
    <property type="match status" value="1"/>
</dbReference>
<feature type="transmembrane region" description="Helical" evidence="10">
    <location>
        <begin position="34"/>
        <end position="50"/>
    </location>
</feature>
<evidence type="ECO:0000256" key="3">
    <source>
        <dbReference type="ARBA" id="ARBA00022692"/>
    </source>
</evidence>
<feature type="region of interest" description="Disordered" evidence="9">
    <location>
        <begin position="836"/>
        <end position="868"/>
    </location>
</feature>
<evidence type="ECO:0000256" key="4">
    <source>
        <dbReference type="ARBA" id="ARBA00022737"/>
    </source>
</evidence>
<feature type="compositionally biased region" description="Polar residues" evidence="9">
    <location>
        <begin position="838"/>
        <end position="851"/>
    </location>
</feature>
<evidence type="ECO:0000256" key="7">
    <source>
        <dbReference type="ARBA" id="ARBA00022989"/>
    </source>
</evidence>
<dbReference type="PROSITE" id="PS50893">
    <property type="entry name" value="ABC_TRANSPORTER_2"/>
    <property type="match status" value="1"/>
</dbReference>
<feature type="transmembrane region" description="Helical" evidence="10">
    <location>
        <begin position="912"/>
        <end position="935"/>
    </location>
</feature>
<dbReference type="PROSITE" id="PS50929">
    <property type="entry name" value="ABC_TM1F"/>
    <property type="match status" value="2"/>
</dbReference>
<keyword evidence="4" id="KW-0677">Repeat</keyword>
<dbReference type="InterPro" id="IPR017871">
    <property type="entry name" value="ABC_transporter-like_CS"/>
</dbReference>
<keyword evidence="2" id="KW-0813">Transport</keyword>
<dbReference type="CDD" id="cd03250">
    <property type="entry name" value="ABCC_MRP_domain1"/>
    <property type="match status" value="1"/>
</dbReference>
<dbReference type="FunFam" id="1.20.1560.10:FF:000007">
    <property type="entry name" value="ATP-binding cassette subfamily C member 1"/>
    <property type="match status" value="1"/>
</dbReference>
<reference evidence="13 14" key="1">
    <citation type="journal article" date="2021" name="Elife">
        <title>Chloroplast acquisition without the gene transfer in kleptoplastic sea slugs, Plakobranchus ocellatus.</title>
        <authorList>
            <person name="Maeda T."/>
            <person name="Takahashi S."/>
            <person name="Yoshida T."/>
            <person name="Shimamura S."/>
            <person name="Takaki Y."/>
            <person name="Nagai Y."/>
            <person name="Toyoda A."/>
            <person name="Suzuki Y."/>
            <person name="Arimoto A."/>
            <person name="Ishii H."/>
            <person name="Satoh N."/>
            <person name="Nishiyama T."/>
            <person name="Hasebe M."/>
            <person name="Maruyama T."/>
            <person name="Minagawa J."/>
            <person name="Obokata J."/>
            <person name="Shigenobu S."/>
        </authorList>
    </citation>
    <scope>NUCLEOTIDE SEQUENCE [LARGE SCALE GENOMIC DNA]</scope>
</reference>
<feature type="transmembrane region" description="Helical" evidence="10">
    <location>
        <begin position="382"/>
        <end position="402"/>
    </location>
</feature>
<evidence type="ECO:0000256" key="8">
    <source>
        <dbReference type="ARBA" id="ARBA00023136"/>
    </source>
</evidence>
<accession>A0AAV3ZUI6</accession>
<keyword evidence="8 10" id="KW-0472">Membrane</keyword>
<dbReference type="InterPro" id="IPR050173">
    <property type="entry name" value="ABC_transporter_C-like"/>
</dbReference>
<dbReference type="Gene3D" id="1.20.1560.10">
    <property type="entry name" value="ABC transporter type 1, transmembrane domain"/>
    <property type="match status" value="2"/>
</dbReference>
<keyword evidence="7 10" id="KW-1133">Transmembrane helix</keyword>
<dbReference type="Proteomes" id="UP000735302">
    <property type="component" value="Unassembled WGS sequence"/>
</dbReference>
<dbReference type="SUPFAM" id="SSF90123">
    <property type="entry name" value="ABC transporter transmembrane region"/>
    <property type="match status" value="2"/>
</dbReference>
<feature type="transmembrane region" description="Helical" evidence="10">
    <location>
        <begin position="92"/>
        <end position="113"/>
    </location>
</feature>
<protein>
    <submittedName>
        <fullName evidence="13">Canalicular multispecific organic anion transporter 2</fullName>
    </submittedName>
</protein>
<dbReference type="InterPro" id="IPR011527">
    <property type="entry name" value="ABC1_TM_dom"/>
</dbReference>
<feature type="domain" description="ABC transmembrane type-1" evidence="12">
    <location>
        <begin position="915"/>
        <end position="1073"/>
    </location>
</feature>
<dbReference type="InterPro" id="IPR036640">
    <property type="entry name" value="ABC1_TM_sf"/>
</dbReference>
<dbReference type="GO" id="GO:0005524">
    <property type="term" value="F:ATP binding"/>
    <property type="evidence" value="ECO:0007669"/>
    <property type="project" value="UniProtKB-KW"/>
</dbReference>
<feature type="transmembrane region" description="Helical" evidence="10">
    <location>
        <begin position="238"/>
        <end position="260"/>
    </location>
</feature>
<organism evidence="13 14">
    <name type="scientific">Plakobranchus ocellatus</name>
    <dbReference type="NCBI Taxonomy" id="259542"/>
    <lineage>
        <taxon>Eukaryota</taxon>
        <taxon>Metazoa</taxon>
        <taxon>Spiralia</taxon>
        <taxon>Lophotrochozoa</taxon>
        <taxon>Mollusca</taxon>
        <taxon>Gastropoda</taxon>
        <taxon>Heterobranchia</taxon>
        <taxon>Euthyneura</taxon>
        <taxon>Panpulmonata</taxon>
        <taxon>Sacoglossa</taxon>
        <taxon>Placobranchoidea</taxon>
        <taxon>Plakobranchidae</taxon>
        <taxon>Plakobranchus</taxon>
    </lineage>
</organism>
<keyword evidence="14" id="KW-1185">Reference proteome</keyword>
<gene>
    <name evidence="13" type="ORF">PoB_002481000</name>
</gene>
<evidence type="ECO:0000313" key="13">
    <source>
        <dbReference type="EMBL" id="GFN98304.1"/>
    </source>
</evidence>
<feature type="domain" description="ABC transmembrane type-1" evidence="12">
    <location>
        <begin position="246"/>
        <end position="525"/>
    </location>
</feature>
<evidence type="ECO:0000256" key="2">
    <source>
        <dbReference type="ARBA" id="ARBA00022448"/>
    </source>
</evidence>
<dbReference type="GO" id="GO:0016887">
    <property type="term" value="F:ATP hydrolysis activity"/>
    <property type="evidence" value="ECO:0007669"/>
    <property type="project" value="InterPro"/>
</dbReference>
<dbReference type="InterPro" id="IPR027417">
    <property type="entry name" value="P-loop_NTPase"/>
</dbReference>
<evidence type="ECO:0000256" key="10">
    <source>
        <dbReference type="SAM" id="Phobius"/>
    </source>
</evidence>
<keyword evidence="6" id="KW-0067">ATP-binding</keyword>
<evidence type="ECO:0000256" key="6">
    <source>
        <dbReference type="ARBA" id="ARBA00022840"/>
    </source>
</evidence>
<dbReference type="Pfam" id="PF00664">
    <property type="entry name" value="ABC_membrane"/>
    <property type="match status" value="2"/>
</dbReference>
<evidence type="ECO:0000313" key="14">
    <source>
        <dbReference type="Proteomes" id="UP000735302"/>
    </source>
</evidence>
<sequence length="1107" mass="124105">MVVICVLMAFAGFESLFTLIEIFDGEDKAPIKVVSPLIVMLAMALLLYLVNLERKHGVRSSGYLAIFWFIAVCSGAVRLRSEIMYAIRERDVPPSIFLHYPCLLFGFILSCFVDDKPESVTEEEVEEKSCPEKDSSFLSQLTFWWFTGMIVQGYKKALTFDDLWSLNKEDRAEYVAHKFYEKWNLVKEVPEKGIISSGDIQEASFVFKDGSAILTPYTPGLDEGNTQRRSLFSALVRTYIWFFLQAAGLKFIYDCMVFVSPQLLKLLIRFTTSDEDLWRGLFYASMLLFLAVLQSLILHQYFHFTFLLGMRLRSNIISVIYKKTLRLSNSAKRSSTVGEIVNLMSVDAQRFMDLTTYLHTIWSGPFQISVALYFLWQTLGPSALAGIAVMVLLIPVNGLIAHKARQYQVLQMALKDSRIKLMNEILNGIKVLKLYAWESSFEEKVLEIRKKELHVLKKAAYLNALTTFFWSCAPVLVSLTTFGVYVLSSPKHILDAEKAFVSLALFNILRFPLSMVPTVITNIVQANVSLKRLQKFLDHKELDPDCIDTLDKGGKNAINIEDASFSWTEESETLSNISVDVEEGSLVAVVGAVGSGKSSLLSAMLGEMEKSSGSVFVRGSIAYVAQQAWIQNDTLQKNILFNKSLDEGRYQQIVKACALQPDLDLLASGDQTEIGEKGINLSGGQKQRVSLARAIYADSDVYLLDDPLSAVDSHVGKQLFDEVIGPEGILKGKTRVLVTHGISFLPQVDKIIVLVNGKVSEVGSFRELMTHNGAFAEFLRNYLTQELAEDKTGSFGDNDVISARDEILSQLESCADGVEFQRQVSRISERIRADSEVRGSTSSLHTKSLSMSKEKLHPNGTGEAVRREDTEKLIRKPGQEEEKDRLIQTETAETGRVKFDVFMAYLKAVGRVLSIFIVIFYILYSGVSIYSNFWLSEWSNDATNPNISMDTSRRDLRLGVYGALGFIQGVTIMICAFTTALGGISASRELFSQFVARLLRNPLVFFERRQIGVILNRCSEDMAELDYVVHFSIRSMLMVVLSAAGTVLVIAYATPWVLLLFPILSPLYLFAQVPVDLRPCIKSVDLEDNKVRIESLVSSILVDSIDQ</sequence>
<proteinExistence type="predicted"/>
<evidence type="ECO:0000256" key="9">
    <source>
        <dbReference type="SAM" id="MobiDB-lite"/>
    </source>
</evidence>
<keyword evidence="5" id="KW-0547">Nucleotide-binding</keyword>
<feature type="transmembrane region" description="Helical" evidence="10">
    <location>
        <begin position="958"/>
        <end position="984"/>
    </location>
</feature>
<keyword evidence="3 10" id="KW-0812">Transmembrane</keyword>
<dbReference type="FunFam" id="3.40.50.300:FF:000293">
    <property type="entry name" value="ATP binding cassette subfamily C member 1"/>
    <property type="match status" value="1"/>
</dbReference>
<dbReference type="SMART" id="SM00382">
    <property type="entry name" value="AAA"/>
    <property type="match status" value="1"/>
</dbReference>
<dbReference type="SUPFAM" id="SSF52540">
    <property type="entry name" value="P-loop containing nucleoside triphosphate hydrolases"/>
    <property type="match status" value="1"/>
</dbReference>
<dbReference type="AlphaFoldDB" id="A0AAV3ZUI6"/>
<feature type="transmembrane region" description="Helical" evidence="10">
    <location>
        <begin position="354"/>
        <end position="376"/>
    </location>
</feature>
<evidence type="ECO:0000259" key="12">
    <source>
        <dbReference type="PROSITE" id="PS50929"/>
    </source>
</evidence>
<dbReference type="GO" id="GO:0140359">
    <property type="term" value="F:ABC-type transporter activity"/>
    <property type="evidence" value="ECO:0007669"/>
    <property type="project" value="InterPro"/>
</dbReference>
<evidence type="ECO:0000259" key="11">
    <source>
        <dbReference type="PROSITE" id="PS50893"/>
    </source>
</evidence>
<dbReference type="GO" id="GO:0005774">
    <property type="term" value="C:vacuolar membrane"/>
    <property type="evidence" value="ECO:0007669"/>
    <property type="project" value="UniProtKB-SubCell"/>
</dbReference>
<dbReference type="CDD" id="cd18595">
    <property type="entry name" value="ABC_6TM_MRP1_2_3_6_D1_like"/>
    <property type="match status" value="1"/>
</dbReference>
<feature type="transmembrane region" description="Helical" evidence="10">
    <location>
        <begin position="62"/>
        <end position="80"/>
    </location>
</feature>
<feature type="domain" description="ABC transporter" evidence="11">
    <location>
        <begin position="558"/>
        <end position="781"/>
    </location>
</feature>
<dbReference type="Pfam" id="PF00005">
    <property type="entry name" value="ABC_tran"/>
    <property type="match status" value="1"/>
</dbReference>
<feature type="transmembrane region" description="Helical" evidence="10">
    <location>
        <begin position="459"/>
        <end position="487"/>
    </location>
</feature>
<evidence type="ECO:0000256" key="5">
    <source>
        <dbReference type="ARBA" id="ARBA00022741"/>
    </source>
</evidence>
<feature type="transmembrane region" description="Helical" evidence="10">
    <location>
        <begin position="1037"/>
        <end position="1064"/>
    </location>
</feature>
<feature type="transmembrane region" description="Helical" evidence="10">
    <location>
        <begin position="280"/>
        <end position="302"/>
    </location>
</feature>
<feature type="transmembrane region" description="Helical" evidence="10">
    <location>
        <begin position="499"/>
        <end position="524"/>
    </location>
</feature>
<dbReference type="InterPro" id="IPR003439">
    <property type="entry name" value="ABC_transporter-like_ATP-bd"/>
</dbReference>